<keyword evidence="1" id="KW-0472">Membrane</keyword>
<gene>
    <name evidence="3" type="ORF">F1189_03765</name>
</gene>
<evidence type="ECO:0000259" key="2">
    <source>
        <dbReference type="Pfam" id="PF13400"/>
    </source>
</evidence>
<name>A0A5M6IZY9_9PROT</name>
<feature type="domain" description="Putative Flp pilus-assembly TadG-like N-terminal" evidence="2">
    <location>
        <begin position="17"/>
        <end position="59"/>
    </location>
</feature>
<dbReference type="Gene3D" id="3.40.50.410">
    <property type="entry name" value="von Willebrand factor, type A domain"/>
    <property type="match status" value="1"/>
</dbReference>
<evidence type="ECO:0000313" key="4">
    <source>
        <dbReference type="Proteomes" id="UP000325255"/>
    </source>
</evidence>
<protein>
    <submittedName>
        <fullName evidence="3">Pilus assembly protein</fullName>
    </submittedName>
</protein>
<dbReference type="InterPro" id="IPR036465">
    <property type="entry name" value="vWFA_dom_sf"/>
</dbReference>
<dbReference type="Proteomes" id="UP000325255">
    <property type="component" value="Unassembled WGS sequence"/>
</dbReference>
<accession>A0A5M6IZY9</accession>
<sequence>MMDRFATIGRLGRDRKGAVAIIFGLAVVTILLFVALAISFSGVIYARARLDTAADAAVLTTVMSAKETYEKNPFVSDFPTARQDGTNRFLAQSGSIPYVSNIVPQVSVSQTDGKFTATVTYSADYTLPLGGILGIPKQWSIGNTVGSGLDLSDAYLNVMILLDNTGSMEIGASPDDIKTLMQATACSLANAWYPTRSDSGSVSSISQNGTTYWQNAKNAGKVRYLDAHDYSEYACRTSANTYNPSNAGGLNCPITNPLTTPSSLFATGGNLGPACPNLPLETVTTCTKQWNDGTCRTLETKQIRPRAGAPCAFACHFDEGSNASSKAQDHLGIARANNVTLRFDLVKSAVRSLLQTMHDNELPVHNLRVNISAFANDVLKPHVYPADPDNKAFTFGYDWSAAMQAVGAPPTAVGQPETGIQPYIGPNGGDTDFTTTLNTLATALPSCTTTTPCNGASAATPNRVLFLITDGLHDPASRAMGGISVSACQKLKDKGYTIFVLYTPYYALMNPYYLDNDMKFVETGVVSGNLQSCASSKSHYIVASDSIGITAALQTFFRQAQATPARMTR</sequence>
<evidence type="ECO:0000313" key="3">
    <source>
        <dbReference type="EMBL" id="KAA5613902.1"/>
    </source>
</evidence>
<keyword evidence="1" id="KW-1133">Transmembrane helix</keyword>
<dbReference type="InterPro" id="IPR028087">
    <property type="entry name" value="Tad_N"/>
</dbReference>
<dbReference type="AlphaFoldDB" id="A0A5M6IZY9"/>
<keyword evidence="1" id="KW-0812">Transmembrane</keyword>
<organism evidence="3 4">
    <name type="scientific">Rhodovastum atsumiense</name>
    <dbReference type="NCBI Taxonomy" id="504468"/>
    <lineage>
        <taxon>Bacteria</taxon>
        <taxon>Pseudomonadati</taxon>
        <taxon>Pseudomonadota</taxon>
        <taxon>Alphaproteobacteria</taxon>
        <taxon>Acetobacterales</taxon>
        <taxon>Acetobacteraceae</taxon>
        <taxon>Rhodovastum</taxon>
    </lineage>
</organism>
<keyword evidence="4" id="KW-1185">Reference proteome</keyword>
<feature type="transmembrane region" description="Helical" evidence="1">
    <location>
        <begin position="21"/>
        <end position="45"/>
    </location>
</feature>
<reference evidence="3 4" key="1">
    <citation type="submission" date="2019-09" db="EMBL/GenBank/DDBJ databases">
        <title>Genome sequence of Rhodovastum atsumiense, a diverse member of the Acetobacteraceae family of non-sulfur purple photosynthetic bacteria.</title>
        <authorList>
            <person name="Meyer T."/>
            <person name="Kyndt J."/>
        </authorList>
    </citation>
    <scope>NUCLEOTIDE SEQUENCE [LARGE SCALE GENOMIC DNA]</scope>
    <source>
        <strain evidence="3 4">DSM 21279</strain>
    </source>
</reference>
<dbReference type="OrthoDB" id="7624353at2"/>
<dbReference type="SUPFAM" id="SSF53300">
    <property type="entry name" value="vWA-like"/>
    <property type="match status" value="1"/>
</dbReference>
<proteinExistence type="predicted"/>
<dbReference type="EMBL" id="VWPK01000004">
    <property type="protein sequence ID" value="KAA5613902.1"/>
    <property type="molecule type" value="Genomic_DNA"/>
</dbReference>
<comment type="caution">
    <text evidence="3">The sequence shown here is derived from an EMBL/GenBank/DDBJ whole genome shotgun (WGS) entry which is preliminary data.</text>
</comment>
<dbReference type="Pfam" id="PF13400">
    <property type="entry name" value="Tad"/>
    <property type="match status" value="1"/>
</dbReference>
<dbReference type="RefSeq" id="WP_150039286.1">
    <property type="nucleotide sequence ID" value="NZ_OW485601.1"/>
</dbReference>
<evidence type="ECO:0000256" key="1">
    <source>
        <dbReference type="SAM" id="Phobius"/>
    </source>
</evidence>